<accession>A0A381UGU7</accession>
<dbReference type="AlphaFoldDB" id="A0A381UGU7"/>
<dbReference type="EMBL" id="UINC01006341">
    <property type="protein sequence ID" value="SVA26951.1"/>
    <property type="molecule type" value="Genomic_DNA"/>
</dbReference>
<protein>
    <submittedName>
        <fullName evidence="1">Uncharacterized protein</fullName>
    </submittedName>
</protein>
<evidence type="ECO:0000313" key="1">
    <source>
        <dbReference type="EMBL" id="SVA26951.1"/>
    </source>
</evidence>
<sequence>MIAPKLISLLKNPSSKDLAIISIIDGSS</sequence>
<name>A0A381UGU7_9ZZZZ</name>
<reference evidence="1" key="1">
    <citation type="submission" date="2018-05" db="EMBL/GenBank/DDBJ databases">
        <authorList>
            <person name="Lanie J.A."/>
            <person name="Ng W.-L."/>
            <person name="Kazmierczak K.M."/>
            <person name="Andrzejewski T.M."/>
            <person name="Davidsen T.M."/>
            <person name="Wayne K.J."/>
            <person name="Tettelin H."/>
            <person name="Glass J.I."/>
            <person name="Rusch D."/>
            <person name="Podicherti R."/>
            <person name="Tsui H.-C.T."/>
            <person name="Winkler M.E."/>
        </authorList>
    </citation>
    <scope>NUCLEOTIDE SEQUENCE</scope>
</reference>
<proteinExistence type="predicted"/>
<gene>
    <name evidence="1" type="ORF">METZ01_LOCUS79805</name>
</gene>
<organism evidence="1">
    <name type="scientific">marine metagenome</name>
    <dbReference type="NCBI Taxonomy" id="408172"/>
    <lineage>
        <taxon>unclassified sequences</taxon>
        <taxon>metagenomes</taxon>
        <taxon>ecological metagenomes</taxon>
    </lineage>
</organism>